<dbReference type="RefSeq" id="XP_024348517.1">
    <property type="nucleotide sequence ID" value="XM_024497106.1"/>
</dbReference>
<organism evidence="1 2">
    <name type="scientific">Echinococcus granulosus</name>
    <name type="common">Hydatid tapeworm</name>
    <dbReference type="NCBI Taxonomy" id="6210"/>
    <lineage>
        <taxon>Eukaryota</taxon>
        <taxon>Metazoa</taxon>
        <taxon>Spiralia</taxon>
        <taxon>Lophotrochozoa</taxon>
        <taxon>Platyhelminthes</taxon>
        <taxon>Cestoda</taxon>
        <taxon>Eucestoda</taxon>
        <taxon>Cyclophyllidea</taxon>
        <taxon>Taeniidae</taxon>
        <taxon>Echinococcus</taxon>
        <taxon>Echinococcus granulosus group</taxon>
    </lineage>
</organism>
<evidence type="ECO:0000313" key="1">
    <source>
        <dbReference type="EMBL" id="EUB57321.1"/>
    </source>
</evidence>
<sequence>MPRDFLHDIIEFFMSSNKENFVIFHIIYLMKNCIENCDVFINSLLGPGHQNDFLVARDSKIFSPLL</sequence>
<protein>
    <submittedName>
        <fullName evidence="1">Uncharacterized protein</fullName>
    </submittedName>
</protein>
<dbReference type="Proteomes" id="UP000019149">
    <property type="component" value="Unassembled WGS sequence"/>
</dbReference>
<comment type="caution">
    <text evidence="1">The sequence shown here is derived from an EMBL/GenBank/DDBJ whole genome shotgun (WGS) entry which is preliminary data.</text>
</comment>
<evidence type="ECO:0000313" key="2">
    <source>
        <dbReference type="Proteomes" id="UP000019149"/>
    </source>
</evidence>
<name>W6U9X0_ECHGR</name>
<proteinExistence type="predicted"/>
<keyword evidence="2" id="KW-1185">Reference proteome</keyword>
<dbReference type="KEGG" id="egl:EGR_07857"/>
<dbReference type="EMBL" id="APAU02000088">
    <property type="protein sequence ID" value="EUB57321.1"/>
    <property type="molecule type" value="Genomic_DNA"/>
</dbReference>
<accession>W6U9X0</accession>
<dbReference type="CTD" id="36343572"/>
<reference evidence="1 2" key="1">
    <citation type="journal article" date="2013" name="Nat. Genet.">
        <title>The genome of the hydatid tapeworm Echinococcus granulosus.</title>
        <authorList>
            <person name="Zheng H."/>
            <person name="Zhang W."/>
            <person name="Zhang L."/>
            <person name="Zhang Z."/>
            <person name="Li J."/>
            <person name="Lu G."/>
            <person name="Zhu Y."/>
            <person name="Wang Y."/>
            <person name="Huang Y."/>
            <person name="Liu J."/>
            <person name="Kang H."/>
            <person name="Chen J."/>
            <person name="Wang L."/>
            <person name="Chen A."/>
            <person name="Yu S."/>
            <person name="Gao Z."/>
            <person name="Jin L."/>
            <person name="Gu W."/>
            <person name="Wang Z."/>
            <person name="Zhao L."/>
            <person name="Shi B."/>
            <person name="Wen H."/>
            <person name="Lin R."/>
            <person name="Jones M.K."/>
            <person name="Brejova B."/>
            <person name="Vinar T."/>
            <person name="Zhao G."/>
            <person name="McManus D.P."/>
            <person name="Chen Z."/>
            <person name="Zhou Y."/>
            <person name="Wang S."/>
        </authorList>
    </citation>
    <scope>NUCLEOTIDE SEQUENCE [LARGE SCALE GENOMIC DNA]</scope>
</reference>
<dbReference type="GeneID" id="36343572"/>
<gene>
    <name evidence="1" type="ORF">EGR_07857</name>
</gene>
<dbReference type="AlphaFoldDB" id="W6U9X0"/>